<dbReference type="InterPro" id="IPR032675">
    <property type="entry name" value="LRR_dom_sf"/>
</dbReference>
<protein>
    <submittedName>
        <fullName evidence="3">Uncharacterized protein</fullName>
    </submittedName>
</protein>
<dbReference type="SUPFAM" id="SSF52047">
    <property type="entry name" value="RNI-like"/>
    <property type="match status" value="1"/>
</dbReference>
<dbReference type="Proteomes" id="UP000232323">
    <property type="component" value="Unassembled WGS sequence"/>
</dbReference>
<keyword evidence="4" id="KW-1185">Reference proteome</keyword>
<dbReference type="Gene3D" id="3.80.10.10">
    <property type="entry name" value="Ribonuclease Inhibitor"/>
    <property type="match status" value="1"/>
</dbReference>
<name>A0A250WZJ5_9CHLO</name>
<reference evidence="3 4" key="1">
    <citation type="submission" date="2017-08" db="EMBL/GenBank/DDBJ databases">
        <title>Acidophilic green algal genome provides insights into adaptation to an acidic environment.</title>
        <authorList>
            <person name="Hirooka S."/>
            <person name="Hirose Y."/>
            <person name="Kanesaki Y."/>
            <person name="Higuchi S."/>
            <person name="Fujiwara T."/>
            <person name="Onuma R."/>
            <person name="Era A."/>
            <person name="Ohbayashi R."/>
            <person name="Uzuka A."/>
            <person name="Nozaki H."/>
            <person name="Yoshikawa H."/>
            <person name="Miyagishima S.Y."/>
        </authorList>
    </citation>
    <scope>NUCLEOTIDE SEQUENCE [LARGE SCALE GENOMIC DNA]</scope>
    <source>
        <strain evidence="3 4">NIES-2499</strain>
    </source>
</reference>
<feature type="region of interest" description="Disordered" evidence="2">
    <location>
        <begin position="1"/>
        <end position="71"/>
    </location>
</feature>
<dbReference type="AlphaFoldDB" id="A0A250WZJ5"/>
<sequence>MTREKEPDHSLVDDAEEDEDDDVSVVSSTPSNDGALGTSKKKKKRKKKKGDAAKPTIETHETNVPSTSGVKAKYDKDMEKRYNAALEIARKGDDLWIDLADCQLTMARTKKLLEALKLNGSVTSVNLSNSSINDEAVQAIAGMLGVNGASAVIDLDLRDNPLTDTGLNTLAGLKKLRKKLEVRTGSSLVTEPEALAITKSGSGKEGSSGTLRDSFSKGKMFKKFFQTGDEEDEAVLARQESQLDDRGVNPEELWAGIKESLKQNPVHVPELGIQLQQLCSLLDREVRAIQSQHSNPLDGSKPHLKVCISNLDTLKACLACVPRKVTVQYSEETQNAVGTHRVAAVEAVAALLFPNNTTLDKAVAASKLVPLVVHLAISHPLCSAVHARAMRVVRSCLTSSVLDLCMSMLSQRGWGCGLLEPSQLLQGLGITPASQDGDEQQQNGDAAASPACRPLPELLAAAGCATAGVQSGRRSRGIGFVLEMSKVLLEVSEAPRLTEGAKALQMSSSWREFVSGGDAWISSDGADGCLRALIREQDQELCGPKPERPPPEEAADMAGGGLMSGRDILALLQSMSLGGGMSSFGGSL</sequence>
<dbReference type="OrthoDB" id="120976at2759"/>
<gene>
    <name evidence="3" type="ORF">CEUSTIGMA_g3373.t1</name>
</gene>
<dbReference type="EMBL" id="BEGY01000014">
    <property type="protein sequence ID" value="GAX75930.1"/>
    <property type="molecule type" value="Genomic_DNA"/>
</dbReference>
<evidence type="ECO:0000256" key="1">
    <source>
        <dbReference type="ARBA" id="ARBA00004430"/>
    </source>
</evidence>
<organism evidence="3 4">
    <name type="scientific">Chlamydomonas eustigma</name>
    <dbReference type="NCBI Taxonomy" id="1157962"/>
    <lineage>
        <taxon>Eukaryota</taxon>
        <taxon>Viridiplantae</taxon>
        <taxon>Chlorophyta</taxon>
        <taxon>core chlorophytes</taxon>
        <taxon>Chlorophyceae</taxon>
        <taxon>CS clade</taxon>
        <taxon>Chlamydomonadales</taxon>
        <taxon>Chlamydomonadaceae</taxon>
        <taxon>Chlamydomonas</taxon>
    </lineage>
</organism>
<feature type="compositionally biased region" description="Basic and acidic residues" evidence="2">
    <location>
        <begin position="1"/>
        <end position="12"/>
    </location>
</feature>
<accession>A0A250WZJ5</accession>
<proteinExistence type="predicted"/>
<dbReference type="GO" id="GO:0005930">
    <property type="term" value="C:axoneme"/>
    <property type="evidence" value="ECO:0007669"/>
    <property type="project" value="UniProtKB-SubCell"/>
</dbReference>
<evidence type="ECO:0000313" key="3">
    <source>
        <dbReference type="EMBL" id="GAX75930.1"/>
    </source>
</evidence>
<comment type="caution">
    <text evidence="3">The sequence shown here is derived from an EMBL/GenBank/DDBJ whole genome shotgun (WGS) entry which is preliminary data.</text>
</comment>
<feature type="compositionally biased region" description="Acidic residues" evidence="2">
    <location>
        <begin position="13"/>
        <end position="23"/>
    </location>
</feature>
<evidence type="ECO:0000313" key="4">
    <source>
        <dbReference type="Proteomes" id="UP000232323"/>
    </source>
</evidence>
<feature type="compositionally biased region" description="Basic residues" evidence="2">
    <location>
        <begin position="39"/>
        <end position="49"/>
    </location>
</feature>
<evidence type="ECO:0000256" key="2">
    <source>
        <dbReference type="SAM" id="MobiDB-lite"/>
    </source>
</evidence>
<comment type="subcellular location">
    <subcellularLocation>
        <location evidence="1">Cytoplasm</location>
        <location evidence="1">Cytoskeleton</location>
        <location evidence="1">Cilium axoneme</location>
    </subcellularLocation>
</comment>